<evidence type="ECO:0000313" key="10">
    <source>
        <dbReference type="Proteomes" id="UP000287756"/>
    </source>
</evidence>
<dbReference type="PANTHER" id="PTHR30429">
    <property type="entry name" value="D-METHIONINE-BINDING LIPOPROTEIN METQ"/>
    <property type="match status" value="1"/>
</dbReference>
<dbReference type="AlphaFoldDB" id="A0A410MIG8"/>
<dbReference type="KEGG" id="hli:HLI_20840"/>
<evidence type="ECO:0000256" key="4">
    <source>
        <dbReference type="ARBA" id="ARBA00023139"/>
    </source>
</evidence>
<dbReference type="GO" id="GO:0016020">
    <property type="term" value="C:membrane"/>
    <property type="evidence" value="ECO:0007669"/>
    <property type="project" value="UniProtKB-SubCell"/>
</dbReference>
<dbReference type="InterPro" id="IPR004872">
    <property type="entry name" value="Lipoprotein_NlpA"/>
</dbReference>
<accession>A0A410MIG8</accession>
<comment type="subcellular location">
    <subcellularLocation>
        <location evidence="1">Membrane</location>
        <topology evidence="1">Lipid-anchor</topology>
    </subcellularLocation>
</comment>
<dbReference type="RefSeq" id="WP_128526749.1">
    <property type="nucleotide sequence ID" value="NZ_CP026118.1"/>
</dbReference>
<dbReference type="SUPFAM" id="SSF53850">
    <property type="entry name" value="Periplasmic binding protein-like II"/>
    <property type="match status" value="1"/>
</dbReference>
<name>A0A410MIG8_9BACI</name>
<dbReference type="Gene3D" id="3.40.190.10">
    <property type="entry name" value="Periplasmic binding protein-like II"/>
    <property type="match status" value="2"/>
</dbReference>
<gene>
    <name evidence="9" type="ORF">HLI_20840</name>
</gene>
<evidence type="ECO:0000256" key="5">
    <source>
        <dbReference type="ARBA" id="ARBA00023288"/>
    </source>
</evidence>
<reference evidence="9 10" key="1">
    <citation type="submission" date="2018-01" db="EMBL/GenBank/DDBJ databases">
        <title>The whole genome sequencing and assembly of Halobacillus litoralis ERB031 strain.</title>
        <authorList>
            <person name="Lee S.-J."/>
            <person name="Park M.-K."/>
            <person name="Kim J.-Y."/>
            <person name="Lee Y.-J."/>
            <person name="Yi H."/>
            <person name="Bahn Y.-S."/>
            <person name="Kim J.F."/>
            <person name="Lee D.-W."/>
        </authorList>
    </citation>
    <scope>NUCLEOTIDE SEQUENCE [LARGE SCALE GENOMIC DNA]</scope>
    <source>
        <strain evidence="9 10">ERB 031</strain>
    </source>
</reference>
<dbReference type="Proteomes" id="UP000287756">
    <property type="component" value="Chromosome"/>
</dbReference>
<keyword evidence="2 8" id="KW-0732">Signal</keyword>
<protein>
    <recommendedName>
        <fullName evidence="6">Lipoprotein</fullName>
    </recommendedName>
</protein>
<feature type="chain" id="PRO_5039028287" description="Lipoprotein" evidence="8">
    <location>
        <begin position="20"/>
        <end position="278"/>
    </location>
</feature>
<evidence type="ECO:0000256" key="7">
    <source>
        <dbReference type="PIRSR" id="PIRSR002854-1"/>
    </source>
</evidence>
<keyword evidence="5 6" id="KW-0449">Lipoprotein</keyword>
<evidence type="ECO:0000256" key="1">
    <source>
        <dbReference type="ARBA" id="ARBA00004635"/>
    </source>
</evidence>
<dbReference type="EMBL" id="CP026118">
    <property type="protein sequence ID" value="QAS54488.1"/>
    <property type="molecule type" value="Genomic_DNA"/>
</dbReference>
<evidence type="ECO:0000256" key="2">
    <source>
        <dbReference type="ARBA" id="ARBA00022729"/>
    </source>
</evidence>
<organism evidence="9 10">
    <name type="scientific">Halobacillus litoralis</name>
    <dbReference type="NCBI Taxonomy" id="45668"/>
    <lineage>
        <taxon>Bacteria</taxon>
        <taxon>Bacillati</taxon>
        <taxon>Bacillota</taxon>
        <taxon>Bacilli</taxon>
        <taxon>Bacillales</taxon>
        <taxon>Bacillaceae</taxon>
        <taxon>Halobacillus</taxon>
    </lineage>
</organism>
<dbReference type="PIRSF" id="PIRSF002854">
    <property type="entry name" value="MetQ"/>
    <property type="match status" value="1"/>
</dbReference>
<dbReference type="PANTHER" id="PTHR30429:SF0">
    <property type="entry name" value="METHIONINE-BINDING LIPOPROTEIN METQ"/>
    <property type="match status" value="1"/>
</dbReference>
<comment type="similarity">
    <text evidence="6">Belongs to the nlpA lipoprotein family.</text>
</comment>
<sequence length="278" mass="30834">MKKLFAVLITLLTVTILSACGGDESGSADASDKDTIRFGATSGPYSDMVNKAIKPLLEEKGYEVTNKEFTDYVQPNKALANGDLDANLFQHKIFLESFAEEHGLDLSEVIIVPTAPMGIYSNTFEDIESIEKGSTMGVPNDPTNLARALIVLEEEGLVTIKDDVDPLRASLKDIKENKKDIEFVEVEAGQLPRLVDSEDLSMVPGNYALAAGMDLLNALALEDMPDDYRNRVAVKTEDLDKQFVKDIKEVVESEEFEKIIDEEFEGFGKPQWMKDKEE</sequence>
<evidence type="ECO:0000256" key="6">
    <source>
        <dbReference type="PIRNR" id="PIRNR002854"/>
    </source>
</evidence>
<feature type="lipid moiety-binding region" description="S-diacylglycerol cysteine" evidence="7">
    <location>
        <position position="20"/>
    </location>
</feature>
<proteinExistence type="inferred from homology"/>
<evidence type="ECO:0000313" key="9">
    <source>
        <dbReference type="EMBL" id="QAS54488.1"/>
    </source>
</evidence>
<dbReference type="OrthoDB" id="9812878at2"/>
<dbReference type="PROSITE" id="PS51257">
    <property type="entry name" value="PROKAR_LIPOPROTEIN"/>
    <property type="match status" value="1"/>
</dbReference>
<evidence type="ECO:0000256" key="8">
    <source>
        <dbReference type="SAM" id="SignalP"/>
    </source>
</evidence>
<evidence type="ECO:0000256" key="3">
    <source>
        <dbReference type="ARBA" id="ARBA00023136"/>
    </source>
</evidence>
<feature type="signal peptide" evidence="8">
    <location>
        <begin position="1"/>
        <end position="19"/>
    </location>
</feature>
<dbReference type="Pfam" id="PF03180">
    <property type="entry name" value="Lipoprotein_9"/>
    <property type="match status" value="1"/>
</dbReference>
<keyword evidence="3" id="KW-0472">Membrane</keyword>
<keyword evidence="4" id="KW-0564">Palmitate</keyword>